<dbReference type="Pfam" id="PF03432">
    <property type="entry name" value="Relaxase"/>
    <property type="match status" value="1"/>
</dbReference>
<sequence>MVPVLSAVYAADKEKTLDEGEQQYAVTGIGCRAESAAGEMAAVQRRFGKAGGNVAYHAYQSFKTGEVTAEECHRIGVETARQLWGNDRQVLVATHFNTGTYHNHFVVNPVNMWTGKKLEAKYEVYYKLRDMSDRICKEHGLSVVKNPQRHKTARSVYFAEKNGEPTRYNLMRRALDEALTISSSWTELSAVLRKKGYVFVCDPYRRYATIRSLSAKKCMRTFRLGAEYDKEALQDRLLENQWDIRVTRRYFEFMRPYTREYARKNPPTEKYYRQRDFYLHLPRVTGYLSFFRCVAIVLGVAPLYEKEYRQPLSAECREACRKLDRFTAEITLVCREHLDTPEDVQRFLARMDKEMDAITAARSKIRNKQRGCADPAERVELKKSCAACTAELSRLRKQKQTAYNMIEDNPKLKALLACELDAWMENDPYLSLREKQVLRNQRPSQEDKTIIR</sequence>
<gene>
    <name evidence="2" type="ORF">MM50RIKEN_04820</name>
</gene>
<dbReference type="RefSeq" id="WP_213541588.1">
    <property type="nucleotide sequence ID" value="NZ_AP023418.1"/>
</dbReference>
<evidence type="ECO:0000313" key="3">
    <source>
        <dbReference type="Proteomes" id="UP000681035"/>
    </source>
</evidence>
<dbReference type="KEGG" id="vcop:MM50RIKEN_04820"/>
<accession>A0A810PX13</accession>
<protein>
    <recommendedName>
        <fullName evidence="1">MobA/VirD2-like nuclease domain-containing protein</fullName>
    </recommendedName>
</protein>
<keyword evidence="3" id="KW-1185">Reference proteome</keyword>
<proteinExistence type="predicted"/>
<reference evidence="2" key="1">
    <citation type="submission" date="2020-09" db="EMBL/GenBank/DDBJ databases">
        <title>New species isolated from human feces.</title>
        <authorList>
            <person name="Kitahara M."/>
            <person name="Shigeno Y."/>
            <person name="Shime M."/>
            <person name="Matsumoto Y."/>
            <person name="Nakamura S."/>
            <person name="Motooka D."/>
            <person name="Fukuoka S."/>
            <person name="Nishikawa H."/>
            <person name="Benno Y."/>
        </authorList>
    </citation>
    <scope>NUCLEOTIDE SEQUENCE</scope>
    <source>
        <strain evidence="2">MM50</strain>
    </source>
</reference>
<evidence type="ECO:0000259" key="1">
    <source>
        <dbReference type="Pfam" id="PF03432"/>
    </source>
</evidence>
<organism evidence="2 3">
    <name type="scientific">Vescimonas coprocola</name>
    <dbReference type="NCBI Taxonomy" id="2714355"/>
    <lineage>
        <taxon>Bacteria</taxon>
        <taxon>Bacillati</taxon>
        <taxon>Bacillota</taxon>
        <taxon>Clostridia</taxon>
        <taxon>Eubacteriales</taxon>
        <taxon>Oscillospiraceae</taxon>
        <taxon>Vescimonas</taxon>
    </lineage>
</organism>
<evidence type="ECO:0000313" key="2">
    <source>
        <dbReference type="EMBL" id="BCK80719.1"/>
    </source>
</evidence>
<name>A0A810PX13_9FIRM</name>
<dbReference type="Proteomes" id="UP000681035">
    <property type="component" value="Chromosome"/>
</dbReference>
<feature type="domain" description="MobA/VirD2-like nuclease" evidence="1">
    <location>
        <begin position="11"/>
        <end position="141"/>
    </location>
</feature>
<dbReference type="EMBL" id="AP023418">
    <property type="protein sequence ID" value="BCK80719.1"/>
    <property type="molecule type" value="Genomic_DNA"/>
</dbReference>
<dbReference type="AlphaFoldDB" id="A0A810PX13"/>
<dbReference type="InterPro" id="IPR005094">
    <property type="entry name" value="Endonuclease_MobA/VirD2"/>
</dbReference>